<feature type="compositionally biased region" description="Low complexity" evidence="2">
    <location>
        <begin position="927"/>
        <end position="945"/>
    </location>
</feature>
<dbReference type="EMBL" id="KE525324">
    <property type="protein sequence ID" value="KFB46942.1"/>
    <property type="molecule type" value="Genomic_DNA"/>
</dbReference>
<dbReference type="STRING" id="74873.A0A084W9P8"/>
<feature type="region of interest" description="Disordered" evidence="2">
    <location>
        <begin position="535"/>
        <end position="554"/>
    </location>
</feature>
<organism evidence="3">
    <name type="scientific">Anopheles sinensis</name>
    <name type="common">Mosquito</name>
    <dbReference type="NCBI Taxonomy" id="74873"/>
    <lineage>
        <taxon>Eukaryota</taxon>
        <taxon>Metazoa</taxon>
        <taxon>Ecdysozoa</taxon>
        <taxon>Arthropoda</taxon>
        <taxon>Hexapoda</taxon>
        <taxon>Insecta</taxon>
        <taxon>Pterygota</taxon>
        <taxon>Neoptera</taxon>
        <taxon>Endopterygota</taxon>
        <taxon>Diptera</taxon>
        <taxon>Nematocera</taxon>
        <taxon>Culicoidea</taxon>
        <taxon>Culicidae</taxon>
        <taxon>Anophelinae</taxon>
        <taxon>Anopheles</taxon>
    </lineage>
</organism>
<dbReference type="EnsemblMetazoa" id="ASIC014954-RA">
    <property type="protein sequence ID" value="ASIC014954-PA"/>
    <property type="gene ID" value="ASIC014954"/>
</dbReference>
<dbReference type="OrthoDB" id="2286360at2759"/>
<feature type="region of interest" description="Disordered" evidence="2">
    <location>
        <begin position="1"/>
        <end position="68"/>
    </location>
</feature>
<evidence type="ECO:0000256" key="1">
    <source>
        <dbReference type="SAM" id="Coils"/>
    </source>
</evidence>
<feature type="coiled-coil region" evidence="1">
    <location>
        <begin position="468"/>
        <end position="495"/>
    </location>
</feature>
<evidence type="ECO:0000313" key="4">
    <source>
        <dbReference type="EnsemblMetazoa" id="ASIC014954-PA"/>
    </source>
</evidence>
<feature type="coiled-coil region" evidence="1">
    <location>
        <begin position="876"/>
        <end position="910"/>
    </location>
</feature>
<evidence type="ECO:0000313" key="3">
    <source>
        <dbReference type="EMBL" id="KFB46942.1"/>
    </source>
</evidence>
<feature type="region of interest" description="Disordered" evidence="2">
    <location>
        <begin position="563"/>
        <end position="596"/>
    </location>
</feature>
<keyword evidence="1" id="KW-0175">Coiled coil</keyword>
<feature type="compositionally biased region" description="Basic and acidic residues" evidence="2">
    <location>
        <begin position="563"/>
        <end position="588"/>
    </location>
</feature>
<feature type="coiled-coil region" evidence="1">
    <location>
        <begin position="150"/>
        <end position="177"/>
    </location>
</feature>
<dbReference type="OMA" id="YKYKWNE"/>
<dbReference type="Proteomes" id="UP000030765">
    <property type="component" value="Unassembled WGS sequence"/>
</dbReference>
<feature type="compositionally biased region" description="Polar residues" evidence="2">
    <location>
        <begin position="21"/>
        <end position="32"/>
    </location>
</feature>
<gene>
    <name evidence="3" type="ORF">ZHAS_00014954</name>
</gene>
<sequence>MSRLIHDASDEGVQAGPGSGMEQNNSRSGQTWHQLLLHPSPSSSQLSYVSEMPTEGGSQPSTPRQTRHGIFGEQDESATNYDSGNFSFSEPGATREKPTPVLGCTGGGDLHQRFVQLNTELYQTKTELLAYKYKWNEIRNEIELSWSKKLDKLSDEKNYLLSELEEVRKEIERLKEAPVDPNGRELLRIRSELRDITIRLECKEKANEYLKQKIAEQHVEKENLCLRVKNLEQMGCEEHSEMCRVKASERWFREELHRCQNENAKLKESYATLDNLLSKERSERGALVEAAKSETRQTLLENNKLFSIIEQTNATNEQAKDRKEYDKKQMEDEIALLKNAQFRRETTLLEKSALLEKQNVELQTVVRQLQQTLEYQQNYVKALASKEKEALEEIRRLREGPSRDEAAATVERYRTEIETLSAQLAVESFNKRQIDVSVEQLKAQVKVLSINLATRPCQRSPSVEECELGTLRQRNRELEEQCNRLVSEKQHLESDLAMCSEHAKQHYDQLLLENFKSIQSKNLDLELKLGQCVTASGKSDESSGEQRGDDMARRSAETIRKLTKDISELEQKVKEQQREGDKGKDKNGKNSRSLCAKHGPLCRQNVLKHTASEDEDDETRNLRLWLKAIESENRRRLQRYEINNRTLLQKVKEHARERNQAKQRVEELENEHAKCTKLRCEMASARERCLLLEADLATAKQEADTLRTEKERLIFLLENNCLLTSDGDVWGSLKSVFKELRDLQQVHKENKYLQQQLEAEGRKIELLESAAADWKLAAEVQTSEADELRSELTVKTLQLEDSQRTIDQLVGENSSLQHSASVAGENEKDLTEKLSELNRLVRIQEIRLETAHERLKLYQESERILAASKDRFFNDLQSLQDAILVEKQEKYELEEEVRELRQNMVNAVGNSLQNFHPTDSSNGGSGQQSAGIISPDPQSLPLSPSSLDIDHLRALVEESSRKRYSLQPLHECVSSLKLEMDHLNSVLQIGDGALQQQQQQLPQQQPRFPLSLLDELNDATNGHYGSR</sequence>
<keyword evidence="5" id="KW-1185">Reference proteome</keyword>
<feature type="coiled-coil region" evidence="1">
    <location>
        <begin position="320"/>
        <end position="423"/>
    </location>
</feature>
<name>A0A084W9P8_ANOSI</name>
<reference evidence="3 5" key="1">
    <citation type="journal article" date="2014" name="BMC Genomics">
        <title>Genome sequence of Anopheles sinensis provides insight into genetics basis of mosquito competence for malaria parasites.</title>
        <authorList>
            <person name="Zhou D."/>
            <person name="Zhang D."/>
            <person name="Ding G."/>
            <person name="Shi L."/>
            <person name="Hou Q."/>
            <person name="Ye Y."/>
            <person name="Xu Y."/>
            <person name="Zhou H."/>
            <person name="Xiong C."/>
            <person name="Li S."/>
            <person name="Yu J."/>
            <person name="Hong S."/>
            <person name="Yu X."/>
            <person name="Zou P."/>
            <person name="Chen C."/>
            <person name="Chang X."/>
            <person name="Wang W."/>
            <person name="Lv Y."/>
            <person name="Sun Y."/>
            <person name="Ma L."/>
            <person name="Shen B."/>
            <person name="Zhu C."/>
        </authorList>
    </citation>
    <scope>NUCLEOTIDE SEQUENCE [LARGE SCALE GENOMIC DNA]</scope>
</reference>
<dbReference type="EMBL" id="ATLV01021850">
    <property type="status" value="NOT_ANNOTATED_CDS"/>
    <property type="molecule type" value="Genomic_DNA"/>
</dbReference>
<dbReference type="AlphaFoldDB" id="A0A084W9P8"/>
<evidence type="ECO:0000256" key="2">
    <source>
        <dbReference type="SAM" id="MobiDB-lite"/>
    </source>
</evidence>
<reference evidence="4" key="2">
    <citation type="submission" date="2020-05" db="UniProtKB">
        <authorList>
            <consortium name="EnsemblMetazoa"/>
        </authorList>
    </citation>
    <scope>IDENTIFICATION</scope>
</reference>
<evidence type="ECO:0000313" key="5">
    <source>
        <dbReference type="Proteomes" id="UP000030765"/>
    </source>
</evidence>
<feature type="compositionally biased region" description="Low complexity" evidence="2">
    <location>
        <begin position="33"/>
        <end position="47"/>
    </location>
</feature>
<feature type="compositionally biased region" description="Basic and acidic residues" evidence="2">
    <location>
        <begin position="538"/>
        <end position="554"/>
    </location>
</feature>
<proteinExistence type="predicted"/>
<feature type="coiled-coil region" evidence="1">
    <location>
        <begin position="637"/>
        <end position="709"/>
    </location>
</feature>
<protein>
    <submittedName>
        <fullName evidence="3">AGAP004800-PA-like protein</fullName>
    </submittedName>
</protein>
<feature type="region of interest" description="Disordered" evidence="2">
    <location>
        <begin position="911"/>
        <end position="945"/>
    </location>
</feature>
<dbReference type="VEuPathDB" id="VectorBase:ASIC014954"/>
<dbReference type="VEuPathDB" id="VectorBase:ASIS011206"/>
<accession>A0A084W9P8</accession>